<dbReference type="EMBL" id="JACGWN010000004">
    <property type="protein sequence ID" value="KAL0453012.1"/>
    <property type="molecule type" value="Genomic_DNA"/>
</dbReference>
<dbReference type="PANTHER" id="PTHR33710">
    <property type="entry name" value="BNAC02G09200D PROTEIN"/>
    <property type="match status" value="1"/>
</dbReference>
<name>A0AAW2XFQ2_9LAMI</name>
<reference evidence="1" key="2">
    <citation type="journal article" date="2024" name="Plant">
        <title>Genomic evolution and insights into agronomic trait innovations of Sesamum species.</title>
        <authorList>
            <person name="Miao H."/>
            <person name="Wang L."/>
            <person name="Qu L."/>
            <person name="Liu H."/>
            <person name="Sun Y."/>
            <person name="Le M."/>
            <person name="Wang Q."/>
            <person name="Wei S."/>
            <person name="Zheng Y."/>
            <person name="Lin W."/>
            <person name="Duan Y."/>
            <person name="Cao H."/>
            <person name="Xiong S."/>
            <person name="Wang X."/>
            <person name="Wei L."/>
            <person name="Li C."/>
            <person name="Ma Q."/>
            <person name="Ju M."/>
            <person name="Zhao R."/>
            <person name="Li G."/>
            <person name="Mu C."/>
            <person name="Tian Q."/>
            <person name="Mei H."/>
            <person name="Zhang T."/>
            <person name="Gao T."/>
            <person name="Zhang H."/>
        </authorList>
    </citation>
    <scope>NUCLEOTIDE SEQUENCE</scope>
    <source>
        <strain evidence="1">KEN1</strain>
    </source>
</reference>
<dbReference type="Gene3D" id="3.60.10.10">
    <property type="entry name" value="Endonuclease/exonuclease/phosphatase"/>
    <property type="match status" value="1"/>
</dbReference>
<protein>
    <submittedName>
        <fullName evidence="1">Uncharacterized protein</fullName>
    </submittedName>
</protein>
<evidence type="ECO:0000313" key="1">
    <source>
        <dbReference type="EMBL" id="KAL0453012.1"/>
    </source>
</evidence>
<dbReference type="AlphaFoldDB" id="A0AAW2XFQ2"/>
<dbReference type="InterPro" id="IPR036691">
    <property type="entry name" value="Endo/exonu/phosph_ase_sf"/>
</dbReference>
<reference evidence="1" key="1">
    <citation type="submission" date="2020-06" db="EMBL/GenBank/DDBJ databases">
        <authorList>
            <person name="Li T."/>
            <person name="Hu X."/>
            <person name="Zhang T."/>
            <person name="Song X."/>
            <person name="Zhang H."/>
            <person name="Dai N."/>
            <person name="Sheng W."/>
            <person name="Hou X."/>
            <person name="Wei L."/>
        </authorList>
    </citation>
    <scope>NUCLEOTIDE SEQUENCE</scope>
    <source>
        <strain evidence="1">KEN1</strain>
        <tissue evidence="1">Leaf</tissue>
    </source>
</reference>
<dbReference type="PANTHER" id="PTHR33710:SF62">
    <property type="entry name" value="DUF4283 DOMAIN PROTEIN"/>
    <property type="match status" value="1"/>
</dbReference>
<sequence>MGPMDDFNDMVSDTALVNAGFEGEPFTWINKRIWKRLDGVLYSEELVEILNNTRVTHLPRRLSDHHPLFIHAVKMENKKPSSFRFQNMWLKYDNFLNTVKRSWCRSIEGYGMYKLQQKLYRNNELLKQWNRDTFGNVFTIVQQAKQNATEAEKKFDMDPSAENLIALNQSNAELVHALSLESEYWRQKSNCKWLEDGERNTKFFHSLLKKKMIKSTIHRIMEGNQEVTNSDQIRESGARYSENLLSGNPNRHDSPDFPF</sequence>
<gene>
    <name evidence="1" type="ORF">Slati_1279300</name>
</gene>
<proteinExistence type="predicted"/>
<comment type="caution">
    <text evidence="1">The sequence shown here is derived from an EMBL/GenBank/DDBJ whole genome shotgun (WGS) entry which is preliminary data.</text>
</comment>
<accession>A0AAW2XFQ2</accession>
<organism evidence="1">
    <name type="scientific">Sesamum latifolium</name>
    <dbReference type="NCBI Taxonomy" id="2727402"/>
    <lineage>
        <taxon>Eukaryota</taxon>
        <taxon>Viridiplantae</taxon>
        <taxon>Streptophyta</taxon>
        <taxon>Embryophyta</taxon>
        <taxon>Tracheophyta</taxon>
        <taxon>Spermatophyta</taxon>
        <taxon>Magnoliopsida</taxon>
        <taxon>eudicotyledons</taxon>
        <taxon>Gunneridae</taxon>
        <taxon>Pentapetalae</taxon>
        <taxon>asterids</taxon>
        <taxon>lamiids</taxon>
        <taxon>Lamiales</taxon>
        <taxon>Pedaliaceae</taxon>
        <taxon>Sesamum</taxon>
    </lineage>
</organism>
<dbReference type="SUPFAM" id="SSF56219">
    <property type="entry name" value="DNase I-like"/>
    <property type="match status" value="1"/>
</dbReference>